<evidence type="ECO:0000256" key="1">
    <source>
        <dbReference type="ARBA" id="ARBA00022801"/>
    </source>
</evidence>
<accession>A0A165J888</accession>
<dbReference type="Pfam" id="PF00702">
    <property type="entry name" value="Hydrolase"/>
    <property type="match status" value="1"/>
</dbReference>
<evidence type="ECO:0000313" key="2">
    <source>
        <dbReference type="EMBL" id="KZF25881.1"/>
    </source>
</evidence>
<dbReference type="InterPro" id="IPR036412">
    <property type="entry name" value="HAD-like_sf"/>
</dbReference>
<dbReference type="GeneID" id="28900787"/>
<dbReference type="PRINTS" id="PR00413">
    <property type="entry name" value="HADHALOGNASE"/>
</dbReference>
<proteinExistence type="predicted"/>
<keyword evidence="3" id="KW-1185">Reference proteome</keyword>
<dbReference type="Gene3D" id="3.40.50.1000">
    <property type="entry name" value="HAD superfamily/HAD-like"/>
    <property type="match status" value="1"/>
</dbReference>
<dbReference type="InterPro" id="IPR023214">
    <property type="entry name" value="HAD_sf"/>
</dbReference>
<keyword evidence="1" id="KW-0378">Hydrolase</keyword>
<protein>
    <submittedName>
        <fullName evidence="2">HAD-like protein</fullName>
    </submittedName>
</protein>
<dbReference type="OMA" id="CVSYDAF"/>
<dbReference type="Gene3D" id="1.10.150.240">
    <property type="entry name" value="Putative phosphatase, domain 2"/>
    <property type="match status" value="1"/>
</dbReference>
<dbReference type="InterPro" id="IPR023198">
    <property type="entry name" value="PGP-like_dom2"/>
</dbReference>
<name>A0A165J888_XYLHT</name>
<dbReference type="STRING" id="1328760.A0A165J888"/>
<reference evidence="2 3" key="1">
    <citation type="journal article" date="2016" name="Fungal Biol.">
        <title>The genome of Xylona heveae provides a window into fungal endophytism.</title>
        <authorList>
            <person name="Gazis R."/>
            <person name="Kuo A."/>
            <person name="Riley R."/>
            <person name="LaButti K."/>
            <person name="Lipzen A."/>
            <person name="Lin J."/>
            <person name="Amirebrahimi M."/>
            <person name="Hesse C.N."/>
            <person name="Spatafora J.W."/>
            <person name="Henrissat B."/>
            <person name="Hainaut M."/>
            <person name="Grigoriev I.V."/>
            <person name="Hibbett D.S."/>
        </authorList>
    </citation>
    <scope>NUCLEOTIDE SEQUENCE [LARGE SCALE GENOMIC DNA]</scope>
    <source>
        <strain evidence="2 3">TC161</strain>
    </source>
</reference>
<dbReference type="InterPro" id="IPR051540">
    <property type="entry name" value="S-2-haloacid_dehalogenase"/>
</dbReference>
<dbReference type="RefSeq" id="XP_018191436.1">
    <property type="nucleotide sequence ID" value="XM_018335650.1"/>
</dbReference>
<organism evidence="2 3">
    <name type="scientific">Xylona heveae (strain CBS 132557 / TC161)</name>
    <dbReference type="NCBI Taxonomy" id="1328760"/>
    <lineage>
        <taxon>Eukaryota</taxon>
        <taxon>Fungi</taxon>
        <taxon>Dikarya</taxon>
        <taxon>Ascomycota</taxon>
        <taxon>Pezizomycotina</taxon>
        <taxon>Xylonomycetes</taxon>
        <taxon>Xylonales</taxon>
        <taxon>Xylonaceae</taxon>
        <taxon>Xylona</taxon>
    </lineage>
</organism>
<dbReference type="GO" id="GO:0016791">
    <property type="term" value="F:phosphatase activity"/>
    <property type="evidence" value="ECO:0007669"/>
    <property type="project" value="UniProtKB-ARBA"/>
</dbReference>
<dbReference type="EMBL" id="KV407454">
    <property type="protein sequence ID" value="KZF25881.1"/>
    <property type="molecule type" value="Genomic_DNA"/>
</dbReference>
<dbReference type="InterPro" id="IPR006439">
    <property type="entry name" value="HAD-SF_hydro_IA"/>
</dbReference>
<dbReference type="PANTHER" id="PTHR43316:SF4">
    <property type="entry name" value="ACID DEHALOGENASE, PUTATIVE (AFU_ORTHOLOGUE AFUA_8G05870)-RELATED"/>
    <property type="match status" value="1"/>
</dbReference>
<evidence type="ECO:0000313" key="3">
    <source>
        <dbReference type="Proteomes" id="UP000076632"/>
    </source>
</evidence>
<dbReference type="AlphaFoldDB" id="A0A165J888"/>
<dbReference type="InParanoid" id="A0A165J888"/>
<sequence length="239" mass="26896">MPHVVFDIVGTCFTYERFFAAIEARLGDKMLAAGIKPRLFGYTWTEVAEREYTYLSMTGRYLSFQHVFKSLFYRMLWFSGIKEPRAFATDADVEACLDGWRHLGPRQGLQEAMQKLRDAGFTVWCFTTGDAKRILGYFQDAGVEMAPESILSCDTLGLSKPAPEAYKNMLGRFEGQEVWFAAAHSWDASAAREFGFKTAYCSEGEKEPCYDIFGKYDAEGVTIVEMADALIAKSKGATQ</sequence>
<dbReference type="Proteomes" id="UP000076632">
    <property type="component" value="Unassembled WGS sequence"/>
</dbReference>
<dbReference type="OrthoDB" id="2363873at2759"/>
<dbReference type="SUPFAM" id="SSF56784">
    <property type="entry name" value="HAD-like"/>
    <property type="match status" value="1"/>
</dbReference>
<gene>
    <name evidence="2" type="ORF">L228DRAFT_279150</name>
</gene>
<dbReference type="PANTHER" id="PTHR43316">
    <property type="entry name" value="HYDROLASE, HALOACID DELAHOGENASE-RELATED"/>
    <property type="match status" value="1"/>
</dbReference>